<feature type="compositionally biased region" description="Basic residues" evidence="3">
    <location>
        <begin position="132"/>
        <end position="147"/>
    </location>
</feature>
<evidence type="ECO:0000256" key="3">
    <source>
        <dbReference type="SAM" id="MobiDB-lite"/>
    </source>
</evidence>
<dbReference type="Gene3D" id="3.40.50.2300">
    <property type="match status" value="1"/>
</dbReference>
<evidence type="ECO:0000313" key="6">
    <source>
        <dbReference type="Proteomes" id="UP000440224"/>
    </source>
</evidence>
<keyword evidence="1 2" id="KW-0597">Phosphoprotein</keyword>
<feature type="domain" description="Response regulatory" evidence="4">
    <location>
        <begin position="6"/>
        <end position="121"/>
    </location>
</feature>
<dbReference type="InterPro" id="IPR050595">
    <property type="entry name" value="Bact_response_regulator"/>
</dbReference>
<comment type="caution">
    <text evidence="5">The sequence shown here is derived from an EMBL/GenBank/DDBJ whole genome shotgun (WGS) entry which is preliminary data.</text>
</comment>
<organism evidence="5 6">
    <name type="scientific">Polyangium spumosum</name>
    <dbReference type="NCBI Taxonomy" id="889282"/>
    <lineage>
        <taxon>Bacteria</taxon>
        <taxon>Pseudomonadati</taxon>
        <taxon>Myxococcota</taxon>
        <taxon>Polyangia</taxon>
        <taxon>Polyangiales</taxon>
        <taxon>Polyangiaceae</taxon>
        <taxon>Polyangium</taxon>
    </lineage>
</organism>
<evidence type="ECO:0000256" key="2">
    <source>
        <dbReference type="PROSITE-ProRule" id="PRU00169"/>
    </source>
</evidence>
<dbReference type="RefSeq" id="WP_153822223.1">
    <property type="nucleotide sequence ID" value="NZ_WJIE01000007.1"/>
</dbReference>
<dbReference type="EMBL" id="WJIE01000007">
    <property type="protein sequence ID" value="MRG95433.1"/>
    <property type="molecule type" value="Genomic_DNA"/>
</dbReference>
<protein>
    <submittedName>
        <fullName evidence="5">Response regulator</fullName>
    </submittedName>
</protein>
<dbReference type="Pfam" id="PF00072">
    <property type="entry name" value="Response_reg"/>
    <property type="match status" value="1"/>
</dbReference>
<keyword evidence="6" id="KW-1185">Reference proteome</keyword>
<accession>A0A6N7PTW8</accession>
<dbReference type="SUPFAM" id="SSF52172">
    <property type="entry name" value="CheY-like"/>
    <property type="match status" value="1"/>
</dbReference>
<dbReference type="PANTHER" id="PTHR44591">
    <property type="entry name" value="STRESS RESPONSE REGULATOR PROTEIN 1"/>
    <property type="match status" value="1"/>
</dbReference>
<feature type="region of interest" description="Disordered" evidence="3">
    <location>
        <begin position="124"/>
        <end position="147"/>
    </location>
</feature>
<dbReference type="InterPro" id="IPR011006">
    <property type="entry name" value="CheY-like_superfamily"/>
</dbReference>
<sequence>MGDKSRILLVDDDPVFGKEAVGRLRAAGLDVSFHRGPLGTLRAVRASGCELVVIDVNMPKIDAGLLVRMIRDAFGFGHNRVILYSDLAPDMLTTLAKALQVTTIPKSAGLAVLTTTIRAALESPAATAAPQRSKKTTTRSRRVAASR</sequence>
<dbReference type="GO" id="GO:0000160">
    <property type="term" value="P:phosphorelay signal transduction system"/>
    <property type="evidence" value="ECO:0007669"/>
    <property type="project" value="InterPro"/>
</dbReference>
<dbReference type="Proteomes" id="UP000440224">
    <property type="component" value="Unassembled WGS sequence"/>
</dbReference>
<reference evidence="5 6" key="1">
    <citation type="submission" date="2019-10" db="EMBL/GenBank/DDBJ databases">
        <title>A soil myxobacterium in the family Polyangiaceae.</title>
        <authorList>
            <person name="Li Y."/>
            <person name="Wang J."/>
        </authorList>
    </citation>
    <scope>NUCLEOTIDE SEQUENCE [LARGE SCALE GENOMIC DNA]</scope>
    <source>
        <strain evidence="5 6">DSM 14734</strain>
    </source>
</reference>
<evidence type="ECO:0000313" key="5">
    <source>
        <dbReference type="EMBL" id="MRG95433.1"/>
    </source>
</evidence>
<dbReference type="SMART" id="SM00448">
    <property type="entry name" value="REC"/>
    <property type="match status" value="1"/>
</dbReference>
<dbReference type="OrthoDB" id="5511264at2"/>
<name>A0A6N7PTW8_9BACT</name>
<dbReference type="PROSITE" id="PS50110">
    <property type="entry name" value="RESPONSE_REGULATORY"/>
    <property type="match status" value="1"/>
</dbReference>
<dbReference type="InterPro" id="IPR001789">
    <property type="entry name" value="Sig_transdc_resp-reg_receiver"/>
</dbReference>
<dbReference type="AlphaFoldDB" id="A0A6N7PTW8"/>
<evidence type="ECO:0000259" key="4">
    <source>
        <dbReference type="PROSITE" id="PS50110"/>
    </source>
</evidence>
<proteinExistence type="predicted"/>
<gene>
    <name evidence="5" type="ORF">GF068_26455</name>
</gene>
<feature type="modified residue" description="4-aspartylphosphate" evidence="2">
    <location>
        <position position="55"/>
    </location>
</feature>
<evidence type="ECO:0000256" key="1">
    <source>
        <dbReference type="ARBA" id="ARBA00022553"/>
    </source>
</evidence>
<dbReference type="PANTHER" id="PTHR44591:SF3">
    <property type="entry name" value="RESPONSE REGULATORY DOMAIN-CONTAINING PROTEIN"/>
    <property type="match status" value="1"/>
</dbReference>